<sequence>MAPGYIDHQNLGQNWVYQLLRGSLHGSAFLKAYETDKRREKERILSDIRGNVEKSAPNKRKRSPTVLFSKSNLCDFIMWHEINRQRHFNMGKERLEDIAKCLHEIFRDIDETTWFSCFCKDILGDDCTATGHLYNSYRTIRNFNINIGQLLITRKKQNLEQDDAPRPTSDAFQRVKEATVLDVNLYRDWLLCWDERRAFFNDNGIEDVFIEIPILKTATGLELPMRDFAEVFPSYAANLIKNWPDLSRYVVWHARSLNSNSKLQGVLVAASEVEGPPVCQQFLALRSIPYMLGSYQCVPASKEYPRGWRATIEEVSASFIRLVRVDLDDNDKYEPYVEAEEVSLRELYTSHGVSVGPHVIACGTNPIKCTYVVIGSHKVRIDGEDSPLRAVDLCFKCSAILKISVCKAAVLVWKFLETFAYGIPVGRTTAVGNLIESIQNLHEMDFSKSNNRIPNLSHENVYKEIMKFTLYLYSELDANRDAIDKIINSISNFIADLFIPFLQQQMKDELEKREANPELTGLVYVILNENKYIFKAFSTEFKRFKIYENESVYVEPIKFELGRPCASAQEDEIESSRKIRDTAIHIPLKRTLDIFLHLPGVFETISRYVNALAQEKEVISNIIQGRVWMRNHQNCDRIVWPLLVFVDGWEAGNALGSHAGEQKFDAVYVSLPCLPPHLASKLQNIFVSTIFKSKHRVTYGNRAVFQKVIDDVNLLSKEGISIIVDGQERIVYFECAMLTGDNLGLNGACGFTESFNNTHCCRDCRAGPDDWKTMCVEDVSLLRNRENYEIDLRNHTNGVKEDCVFNEMWNFNMFDNSCFDLMHNYNEGVARDDIEKILTSIVCKDKLIRLDDLNTIIDQFQYGRLESSNKPRPLTLRKCTDQEEKIFGLKKMIRVKQSAAEMLCLSRYLITMIGDMIPTDYEPWNLYKLLRRILGISTAPRFRAANADILTDLIEQHNELYVRLYGDLKPKGHFGVHLTRIMRNSGPPIHYWSMKFERKHTVLKKIATNTSSSVNLPYTIGVRCQLHLCYMYETFTGCDLPIKLGQTDLKDASSEVRKIFPTLRGSIVATRHKTVDVDGKTLAPGSVIVTGIDGAFGEPEFGKLKQIYKIGDRIIFTMSVLHNVSFEPDYHAYRVIDNDTCDKSIDLRDIYELLPCVYVKKDNDWFVALRYDT</sequence>
<accession>A0ACC2NTX0</accession>
<dbReference type="EMBL" id="CM056743">
    <property type="protein sequence ID" value="KAJ8673677.1"/>
    <property type="molecule type" value="Genomic_DNA"/>
</dbReference>
<evidence type="ECO:0000313" key="1">
    <source>
        <dbReference type="EMBL" id="KAJ8673677.1"/>
    </source>
</evidence>
<name>A0ACC2NTX0_9HYME</name>
<organism evidence="1 2">
    <name type="scientific">Eretmocerus hayati</name>
    <dbReference type="NCBI Taxonomy" id="131215"/>
    <lineage>
        <taxon>Eukaryota</taxon>
        <taxon>Metazoa</taxon>
        <taxon>Ecdysozoa</taxon>
        <taxon>Arthropoda</taxon>
        <taxon>Hexapoda</taxon>
        <taxon>Insecta</taxon>
        <taxon>Pterygota</taxon>
        <taxon>Neoptera</taxon>
        <taxon>Endopterygota</taxon>
        <taxon>Hymenoptera</taxon>
        <taxon>Apocrita</taxon>
        <taxon>Proctotrupomorpha</taxon>
        <taxon>Chalcidoidea</taxon>
        <taxon>Aphelinidae</taxon>
        <taxon>Aphelininae</taxon>
        <taxon>Eretmocerus</taxon>
    </lineage>
</organism>
<gene>
    <name evidence="1" type="ORF">QAD02_004939</name>
</gene>
<evidence type="ECO:0000313" key="2">
    <source>
        <dbReference type="Proteomes" id="UP001239111"/>
    </source>
</evidence>
<comment type="caution">
    <text evidence="1">The sequence shown here is derived from an EMBL/GenBank/DDBJ whole genome shotgun (WGS) entry which is preliminary data.</text>
</comment>
<proteinExistence type="predicted"/>
<dbReference type="Proteomes" id="UP001239111">
    <property type="component" value="Chromosome 3"/>
</dbReference>
<reference evidence="1" key="1">
    <citation type="submission" date="2023-04" db="EMBL/GenBank/DDBJ databases">
        <title>A chromosome-level genome assembly of the parasitoid wasp Eretmocerus hayati.</title>
        <authorList>
            <person name="Zhong Y."/>
            <person name="Liu S."/>
            <person name="Liu Y."/>
        </authorList>
    </citation>
    <scope>NUCLEOTIDE SEQUENCE</scope>
    <source>
        <strain evidence="1">ZJU_SS_LIU_2023</strain>
    </source>
</reference>
<keyword evidence="2" id="KW-1185">Reference proteome</keyword>
<protein>
    <submittedName>
        <fullName evidence="1">Uncharacterized protein</fullName>
    </submittedName>
</protein>